<dbReference type="SUPFAM" id="SSF54637">
    <property type="entry name" value="Thioesterase/thiol ester dehydrase-isomerase"/>
    <property type="match status" value="1"/>
</dbReference>
<protein>
    <recommendedName>
        <fullName evidence="1">FAS1-like dehydratase domain-containing protein</fullName>
    </recommendedName>
</protein>
<dbReference type="PIRSF" id="PIRSF018072">
    <property type="entry name" value="UCP018072"/>
    <property type="match status" value="1"/>
</dbReference>
<name>A0A2N9JDD6_9ACTN</name>
<dbReference type="Proteomes" id="UP000238164">
    <property type="component" value="Chromosome 1"/>
</dbReference>
<feature type="domain" description="FAS1-like dehydratase" evidence="1">
    <location>
        <begin position="17"/>
        <end position="140"/>
    </location>
</feature>
<proteinExistence type="predicted"/>
<dbReference type="InterPro" id="IPR039569">
    <property type="entry name" value="FAS1-like_DH_region"/>
</dbReference>
<dbReference type="InterPro" id="IPR016709">
    <property type="entry name" value="HadA-like"/>
</dbReference>
<dbReference type="InterPro" id="IPR029069">
    <property type="entry name" value="HotDog_dom_sf"/>
</dbReference>
<organism evidence="2 3">
    <name type="scientific">Micropruina glycogenica</name>
    <dbReference type="NCBI Taxonomy" id="75385"/>
    <lineage>
        <taxon>Bacteria</taxon>
        <taxon>Bacillati</taxon>
        <taxon>Actinomycetota</taxon>
        <taxon>Actinomycetes</taxon>
        <taxon>Propionibacteriales</taxon>
        <taxon>Nocardioidaceae</taxon>
        <taxon>Micropruina</taxon>
    </lineage>
</organism>
<dbReference type="Pfam" id="PF13452">
    <property type="entry name" value="FAS1_DH_region"/>
    <property type="match status" value="1"/>
</dbReference>
<accession>A0A2N9JDD6</accession>
<dbReference type="Gene3D" id="3.10.129.10">
    <property type="entry name" value="Hotdog Thioesterase"/>
    <property type="match status" value="1"/>
</dbReference>
<dbReference type="KEGG" id="mgg:MPLG2_0390"/>
<dbReference type="AlphaFoldDB" id="A0A2N9JDD6"/>
<dbReference type="CDD" id="cd03441">
    <property type="entry name" value="R_hydratase_like"/>
    <property type="match status" value="1"/>
</dbReference>
<evidence type="ECO:0000259" key="1">
    <source>
        <dbReference type="Pfam" id="PF13452"/>
    </source>
</evidence>
<evidence type="ECO:0000313" key="3">
    <source>
        <dbReference type="Proteomes" id="UP000238164"/>
    </source>
</evidence>
<reference evidence="2 3" key="1">
    <citation type="submission" date="2018-02" db="EMBL/GenBank/DDBJ databases">
        <authorList>
            <person name="Cohen D.B."/>
            <person name="Kent A.D."/>
        </authorList>
    </citation>
    <scope>NUCLEOTIDE SEQUENCE [LARGE SCALE GENOMIC DNA]</scope>
    <source>
        <strain evidence="2">1</strain>
    </source>
</reference>
<gene>
    <name evidence="2" type="ORF">MPLG2_0390</name>
</gene>
<keyword evidence="3" id="KW-1185">Reference proteome</keyword>
<dbReference type="EMBL" id="LT985188">
    <property type="protein sequence ID" value="SPD85426.1"/>
    <property type="molecule type" value="Genomic_DNA"/>
</dbReference>
<dbReference type="OrthoDB" id="5415111at2"/>
<evidence type="ECO:0000313" key="2">
    <source>
        <dbReference type="EMBL" id="SPD85426.1"/>
    </source>
</evidence>
<sequence>MRRTRARTNLSPMITDSHIGRTYPATDPYVVSAAKVAEFADALGDAANPAYAGPDAVAPPTFAVVLSSAAWGAMFDDPELELSLSRTVHTDQRFTWRRPLRVGDQVTATLTIEKFRARGSSAFITIVVGLDDADGERVCDATSTLLHTWPEEIA</sequence>